<dbReference type="GO" id="GO:1903806">
    <property type="term" value="P:L-isoleucine import across plasma membrane"/>
    <property type="evidence" value="ECO:0007669"/>
    <property type="project" value="TreeGrafter"/>
</dbReference>
<dbReference type="EMBL" id="JACRDE010000607">
    <property type="protein sequence ID" value="MBI5252435.1"/>
    <property type="molecule type" value="Genomic_DNA"/>
</dbReference>
<proteinExistence type="inferred from homology"/>
<feature type="transmembrane region" description="Helical" evidence="10">
    <location>
        <begin position="264"/>
        <end position="286"/>
    </location>
</feature>
<gene>
    <name evidence="11" type="ORF">HY912_23320</name>
</gene>
<evidence type="ECO:0000256" key="3">
    <source>
        <dbReference type="ARBA" id="ARBA00022475"/>
    </source>
</evidence>
<keyword evidence="4" id="KW-0997">Cell inner membrane</keyword>
<evidence type="ECO:0000256" key="1">
    <source>
        <dbReference type="ARBA" id="ARBA00004651"/>
    </source>
</evidence>
<organism evidence="11 12">
    <name type="scientific">Desulfomonile tiedjei</name>
    <dbReference type="NCBI Taxonomy" id="2358"/>
    <lineage>
        <taxon>Bacteria</taxon>
        <taxon>Pseudomonadati</taxon>
        <taxon>Thermodesulfobacteriota</taxon>
        <taxon>Desulfomonilia</taxon>
        <taxon>Desulfomonilales</taxon>
        <taxon>Desulfomonilaceae</taxon>
        <taxon>Desulfomonile</taxon>
    </lineage>
</organism>
<protein>
    <submittedName>
        <fullName evidence="11">Branched-chain amino acid ABC transporter permease</fullName>
    </submittedName>
</protein>
<evidence type="ECO:0000256" key="2">
    <source>
        <dbReference type="ARBA" id="ARBA00022448"/>
    </source>
</evidence>
<feature type="transmembrane region" description="Helical" evidence="10">
    <location>
        <begin position="186"/>
        <end position="209"/>
    </location>
</feature>
<dbReference type="CDD" id="cd06582">
    <property type="entry name" value="TM_PBP1_LivH_like"/>
    <property type="match status" value="1"/>
</dbReference>
<feature type="transmembrane region" description="Helical" evidence="10">
    <location>
        <begin position="12"/>
        <end position="37"/>
    </location>
</feature>
<dbReference type="AlphaFoldDB" id="A0A9D6Z5X0"/>
<evidence type="ECO:0000313" key="11">
    <source>
        <dbReference type="EMBL" id="MBI5252435.1"/>
    </source>
</evidence>
<evidence type="ECO:0000313" key="12">
    <source>
        <dbReference type="Proteomes" id="UP000807825"/>
    </source>
</evidence>
<evidence type="ECO:0000256" key="6">
    <source>
        <dbReference type="ARBA" id="ARBA00022970"/>
    </source>
</evidence>
<dbReference type="GO" id="GO:0015808">
    <property type="term" value="P:L-alanine transport"/>
    <property type="evidence" value="ECO:0007669"/>
    <property type="project" value="TreeGrafter"/>
</dbReference>
<dbReference type="GO" id="GO:0015190">
    <property type="term" value="F:L-leucine transmembrane transporter activity"/>
    <property type="evidence" value="ECO:0007669"/>
    <property type="project" value="TreeGrafter"/>
</dbReference>
<comment type="similarity">
    <text evidence="9">Belongs to the binding-protein-dependent transport system permease family. LivHM subfamily.</text>
</comment>
<evidence type="ECO:0000256" key="9">
    <source>
        <dbReference type="ARBA" id="ARBA00037998"/>
    </source>
</evidence>
<dbReference type="GO" id="GO:0015192">
    <property type="term" value="F:L-phenylalanine transmembrane transporter activity"/>
    <property type="evidence" value="ECO:0007669"/>
    <property type="project" value="TreeGrafter"/>
</dbReference>
<keyword evidence="2" id="KW-0813">Transport</keyword>
<sequence>MFLQQLINGIMLGSTYSLVAIGYTLIFGVLNLLHFAHGEVFMLGAFFALQLSLGLKWGLAASMLGALIGTALVGFLIERVAIRPIKREYFIAPLVATIGVTIILQEVATKLFGSAPVGFPQTVGIENFQLGPIGINTLQIVILSISLTLMILMHLFVSKTKMGRAMRATAENATTARLLGVKVNGIIIQTFMIASALAGVAGVLVGMAYNTISPYMGAHMAGKGFAIMLLGGLGNIRGAMLGGIILGVAETFCVGYLASSYRDAFAYGVMVLILILKPSGLFGSLIHED</sequence>
<dbReference type="GO" id="GO:0005304">
    <property type="term" value="F:L-valine transmembrane transporter activity"/>
    <property type="evidence" value="ECO:0007669"/>
    <property type="project" value="TreeGrafter"/>
</dbReference>
<evidence type="ECO:0000256" key="5">
    <source>
        <dbReference type="ARBA" id="ARBA00022692"/>
    </source>
</evidence>
<keyword evidence="8 10" id="KW-0472">Membrane</keyword>
<dbReference type="InterPro" id="IPR052157">
    <property type="entry name" value="BCAA_transport_permease"/>
</dbReference>
<evidence type="ECO:0000256" key="10">
    <source>
        <dbReference type="SAM" id="Phobius"/>
    </source>
</evidence>
<dbReference type="Proteomes" id="UP000807825">
    <property type="component" value="Unassembled WGS sequence"/>
</dbReference>
<feature type="transmembrane region" description="Helical" evidence="10">
    <location>
        <begin position="133"/>
        <end position="157"/>
    </location>
</feature>
<dbReference type="PANTHER" id="PTHR11795:SF371">
    <property type="entry name" value="HIGH-AFFINITY BRANCHED-CHAIN AMINO ACID TRANSPORT SYSTEM PERMEASE PROTEIN LIVH"/>
    <property type="match status" value="1"/>
</dbReference>
<feature type="transmembrane region" description="Helical" evidence="10">
    <location>
        <begin position="89"/>
        <end position="113"/>
    </location>
</feature>
<name>A0A9D6Z5X0_9BACT</name>
<reference evidence="11" key="1">
    <citation type="submission" date="2020-07" db="EMBL/GenBank/DDBJ databases">
        <title>Huge and variable diversity of episymbiotic CPR bacteria and DPANN archaea in groundwater ecosystems.</title>
        <authorList>
            <person name="He C.Y."/>
            <person name="Keren R."/>
            <person name="Whittaker M."/>
            <person name="Farag I.F."/>
            <person name="Doudna J."/>
            <person name="Cate J.H.D."/>
            <person name="Banfield J.F."/>
        </authorList>
    </citation>
    <scope>NUCLEOTIDE SEQUENCE</scope>
    <source>
        <strain evidence="11">NC_groundwater_1664_Pr3_B-0.1um_52_9</strain>
    </source>
</reference>
<feature type="transmembrane region" description="Helical" evidence="10">
    <location>
        <begin position="57"/>
        <end position="77"/>
    </location>
</feature>
<dbReference type="GO" id="GO:0042941">
    <property type="term" value="P:D-alanine transmembrane transport"/>
    <property type="evidence" value="ECO:0007669"/>
    <property type="project" value="TreeGrafter"/>
</dbReference>
<dbReference type="InterPro" id="IPR001851">
    <property type="entry name" value="ABC_transp_permease"/>
</dbReference>
<comment type="subcellular location">
    <subcellularLocation>
        <location evidence="1">Cell membrane</location>
        <topology evidence="1">Multi-pass membrane protein</topology>
    </subcellularLocation>
</comment>
<keyword evidence="3" id="KW-1003">Cell membrane</keyword>
<keyword evidence="5 10" id="KW-0812">Transmembrane</keyword>
<comment type="caution">
    <text evidence="11">The sequence shown here is derived from an EMBL/GenBank/DDBJ whole genome shotgun (WGS) entry which is preliminary data.</text>
</comment>
<dbReference type="GO" id="GO:0015188">
    <property type="term" value="F:L-isoleucine transmembrane transporter activity"/>
    <property type="evidence" value="ECO:0007669"/>
    <property type="project" value="TreeGrafter"/>
</dbReference>
<dbReference type="GO" id="GO:0005886">
    <property type="term" value="C:plasma membrane"/>
    <property type="evidence" value="ECO:0007669"/>
    <property type="project" value="UniProtKB-SubCell"/>
</dbReference>
<evidence type="ECO:0000256" key="8">
    <source>
        <dbReference type="ARBA" id="ARBA00023136"/>
    </source>
</evidence>
<evidence type="ECO:0000256" key="7">
    <source>
        <dbReference type="ARBA" id="ARBA00022989"/>
    </source>
</evidence>
<feature type="transmembrane region" description="Helical" evidence="10">
    <location>
        <begin position="240"/>
        <end position="258"/>
    </location>
</feature>
<keyword evidence="7 10" id="KW-1133">Transmembrane helix</keyword>
<dbReference type="Pfam" id="PF02653">
    <property type="entry name" value="BPD_transp_2"/>
    <property type="match status" value="1"/>
</dbReference>
<evidence type="ECO:0000256" key="4">
    <source>
        <dbReference type="ARBA" id="ARBA00022519"/>
    </source>
</evidence>
<dbReference type="PANTHER" id="PTHR11795">
    <property type="entry name" value="BRANCHED-CHAIN AMINO ACID TRANSPORT SYSTEM PERMEASE PROTEIN LIVH"/>
    <property type="match status" value="1"/>
</dbReference>
<keyword evidence="6" id="KW-0029">Amino-acid transport</keyword>
<accession>A0A9D6Z5X0</accession>